<gene>
    <name evidence="1" type="ordered locus">ACMV_20050</name>
</gene>
<sequence length="243" mass="27126">MIPITPEIIGPGIEEEYEDAMERIAFLLDAFKDYPASNETAHGRVVYQLRWLKQEIDAQRLPVPVHKSWIGTLCYVVGSCEVDDSKEIAKALGELKRILQGPGLLKPRHFPVVAAQIDDLVADIHLFGDPLTPDEIKFVADLEDTAKGIRSGQIIPPLTVPKGIHPLKLALMHAKRLENILPQPPNPHEYWKQSHFLQLPLFSAWRPYVVQKPPLGAPNPGLGPEAPDFTLVRNLVNTNVTKT</sequence>
<protein>
    <submittedName>
        <fullName evidence="1">Uncharacterized protein</fullName>
    </submittedName>
</protein>
<accession>F0IZZ2</accession>
<organism evidence="1 2">
    <name type="scientific">Acidiphilium multivorum (strain DSM 11245 / JCM 8867 / NBRC 100883 / AIU 301)</name>
    <dbReference type="NCBI Taxonomy" id="926570"/>
    <lineage>
        <taxon>Bacteria</taxon>
        <taxon>Pseudomonadati</taxon>
        <taxon>Pseudomonadota</taxon>
        <taxon>Alphaproteobacteria</taxon>
        <taxon>Acetobacterales</taxon>
        <taxon>Acidocellaceae</taxon>
        <taxon>Acidiphilium</taxon>
    </lineage>
</organism>
<dbReference type="OrthoDB" id="5831466at2"/>
<dbReference type="HOGENOM" id="CLU_1140646_0_0_5"/>
<dbReference type="EMBL" id="AP012035">
    <property type="protein sequence ID" value="BAJ81352.1"/>
    <property type="molecule type" value="Genomic_DNA"/>
</dbReference>
<dbReference type="Proteomes" id="UP000007100">
    <property type="component" value="Chromosome"/>
</dbReference>
<dbReference type="AlphaFoldDB" id="F0IZZ2"/>
<keyword evidence="2" id="KW-1185">Reference proteome</keyword>
<evidence type="ECO:0000313" key="1">
    <source>
        <dbReference type="EMBL" id="BAJ81352.1"/>
    </source>
</evidence>
<dbReference type="RefSeq" id="WP_013640353.1">
    <property type="nucleotide sequence ID" value="NC_015186.1"/>
</dbReference>
<dbReference type="KEGG" id="amv:ACMV_20050"/>
<evidence type="ECO:0000313" key="2">
    <source>
        <dbReference type="Proteomes" id="UP000007100"/>
    </source>
</evidence>
<reference evidence="1 2" key="1">
    <citation type="submission" date="2010-12" db="EMBL/GenBank/DDBJ databases">
        <title>Whole genome sequence of Acidiphilium multivorum AIU301.</title>
        <authorList>
            <person name="Narita-Yamada S."/>
            <person name="Nakamura S."/>
            <person name="Ito N."/>
            <person name="Takarada H."/>
            <person name="Katano Y."/>
            <person name="Nakazawa H."/>
            <person name="Hosoyama A."/>
            <person name="Yamada R."/>
            <person name="Fujita N."/>
        </authorList>
    </citation>
    <scope>NUCLEOTIDE SEQUENCE [LARGE SCALE GENOMIC DNA]</scope>
    <source>
        <strain evidence="2">DSM 11245 / JCM 8867 / AIU301</strain>
    </source>
</reference>
<name>F0IZZ2_ACIMA</name>
<proteinExistence type="predicted"/>